<dbReference type="GO" id="GO:0006310">
    <property type="term" value="P:DNA recombination"/>
    <property type="evidence" value="ECO:0007669"/>
    <property type="project" value="UniProtKB-KW"/>
</dbReference>
<gene>
    <name evidence="3" type="primary">xerD_2</name>
    <name evidence="3" type="ORF">NCTC13229_05591</name>
</gene>
<evidence type="ECO:0000313" key="4">
    <source>
        <dbReference type="Proteomes" id="UP000251211"/>
    </source>
</evidence>
<evidence type="ECO:0000259" key="2">
    <source>
        <dbReference type="PROSITE" id="PS51898"/>
    </source>
</evidence>
<dbReference type="EMBL" id="UAUI01000024">
    <property type="protein sequence ID" value="SPZ42076.1"/>
    <property type="molecule type" value="Genomic_DNA"/>
</dbReference>
<keyword evidence="1" id="KW-0233">DNA recombination</keyword>
<dbReference type="RefSeq" id="WP_112301624.1">
    <property type="nucleotide sequence ID" value="NZ_QTTP01000001.1"/>
</dbReference>
<dbReference type="Proteomes" id="UP000251211">
    <property type="component" value="Unassembled WGS sequence"/>
</dbReference>
<dbReference type="Pfam" id="PF00589">
    <property type="entry name" value="Phage_integrase"/>
    <property type="match status" value="1"/>
</dbReference>
<organism evidence="3 4">
    <name type="scientific">Rhodococcus wratislaviensis</name>
    <name type="common">Tsukamurella wratislaviensis</name>
    <dbReference type="NCBI Taxonomy" id="44752"/>
    <lineage>
        <taxon>Bacteria</taxon>
        <taxon>Bacillati</taxon>
        <taxon>Actinomycetota</taxon>
        <taxon>Actinomycetes</taxon>
        <taxon>Mycobacteriales</taxon>
        <taxon>Nocardiaceae</taxon>
        <taxon>Rhodococcus</taxon>
    </lineage>
</organism>
<dbReference type="PROSITE" id="PS51898">
    <property type="entry name" value="TYR_RECOMBINASE"/>
    <property type="match status" value="1"/>
</dbReference>
<dbReference type="SUPFAM" id="SSF56349">
    <property type="entry name" value="DNA breaking-rejoining enzymes"/>
    <property type="match status" value="1"/>
</dbReference>
<comment type="caution">
    <text evidence="3">The sequence shown here is derived from an EMBL/GenBank/DDBJ whole genome shotgun (WGS) entry which is preliminary data.</text>
</comment>
<sequence length="292" mass="32172">MTTTERKRPGPAPTPVPENWRPWVDLFVSEQSAARRRAETIRTRVHHLRKLAYAVPQATPLTITRADLVAYTSAQSWSPHTAHSNRATFRVFFRLLCELGHRSDDPARTLPQVRLPRSRPRPCPDHVVRQAFAGIADPKVVLALRIAVETGLRRAEIAQAKPGDVEGRPGDYALHVVGKGGHERTVPISDDLAGAILECRTVHLFPDVLGGGHLTPRHLGKLISRALPGDWTTHTLRHRFATMAYQAGGDLRAVQELMGHTSPVTTAIYTKVADDSMRSAASAARIDYGGDR</sequence>
<dbReference type="InterPro" id="IPR013762">
    <property type="entry name" value="Integrase-like_cat_sf"/>
</dbReference>
<dbReference type="PANTHER" id="PTHR30349:SF64">
    <property type="entry name" value="PROPHAGE INTEGRASE INTD-RELATED"/>
    <property type="match status" value="1"/>
</dbReference>
<name>A0AB38FKP5_RHOWR</name>
<dbReference type="InterPro" id="IPR050090">
    <property type="entry name" value="Tyrosine_recombinase_XerCD"/>
</dbReference>
<accession>A0AB38FKP5</accession>
<evidence type="ECO:0000313" key="3">
    <source>
        <dbReference type="EMBL" id="SPZ42076.1"/>
    </source>
</evidence>
<dbReference type="Gene3D" id="1.10.443.10">
    <property type="entry name" value="Intergrase catalytic core"/>
    <property type="match status" value="1"/>
</dbReference>
<dbReference type="InterPro" id="IPR011010">
    <property type="entry name" value="DNA_brk_join_enz"/>
</dbReference>
<dbReference type="AlphaFoldDB" id="A0AB38FKP5"/>
<protein>
    <submittedName>
        <fullName evidence="3">Tyrosine recombinase</fullName>
    </submittedName>
</protein>
<reference evidence="3 4" key="1">
    <citation type="submission" date="2018-06" db="EMBL/GenBank/DDBJ databases">
        <authorList>
            <consortium name="Pathogen Informatics"/>
            <person name="Doyle S."/>
        </authorList>
    </citation>
    <scope>NUCLEOTIDE SEQUENCE [LARGE SCALE GENOMIC DNA]</scope>
    <source>
        <strain evidence="3 4">NCTC13229</strain>
    </source>
</reference>
<evidence type="ECO:0000256" key="1">
    <source>
        <dbReference type="ARBA" id="ARBA00023172"/>
    </source>
</evidence>
<dbReference type="InterPro" id="IPR002104">
    <property type="entry name" value="Integrase_catalytic"/>
</dbReference>
<dbReference type="PANTHER" id="PTHR30349">
    <property type="entry name" value="PHAGE INTEGRASE-RELATED"/>
    <property type="match status" value="1"/>
</dbReference>
<dbReference type="CDD" id="cd00397">
    <property type="entry name" value="DNA_BRE_C"/>
    <property type="match status" value="1"/>
</dbReference>
<dbReference type="GO" id="GO:0003677">
    <property type="term" value="F:DNA binding"/>
    <property type="evidence" value="ECO:0007669"/>
    <property type="project" value="InterPro"/>
</dbReference>
<proteinExistence type="predicted"/>
<dbReference type="GO" id="GO:0015074">
    <property type="term" value="P:DNA integration"/>
    <property type="evidence" value="ECO:0007669"/>
    <property type="project" value="InterPro"/>
</dbReference>
<feature type="domain" description="Tyr recombinase" evidence="2">
    <location>
        <begin position="118"/>
        <end position="282"/>
    </location>
</feature>